<dbReference type="RefSeq" id="WP_046827010.1">
    <property type="nucleotide sequence ID" value="NZ_LBIA02000001.1"/>
</dbReference>
<name>A0A4U6BPZ9_9BRAD</name>
<dbReference type="InterPro" id="IPR009875">
    <property type="entry name" value="PilZ_domain"/>
</dbReference>
<dbReference type="EMBL" id="LBIA02000001">
    <property type="protein sequence ID" value="TKT72517.1"/>
    <property type="molecule type" value="Genomic_DNA"/>
</dbReference>
<organism evidence="2 3">
    <name type="scientific">Afipia massiliensis</name>
    <dbReference type="NCBI Taxonomy" id="211460"/>
    <lineage>
        <taxon>Bacteria</taxon>
        <taxon>Pseudomonadati</taxon>
        <taxon>Pseudomonadota</taxon>
        <taxon>Alphaproteobacteria</taxon>
        <taxon>Hyphomicrobiales</taxon>
        <taxon>Nitrobacteraceae</taxon>
        <taxon>Afipia</taxon>
    </lineage>
</organism>
<dbReference type="Proteomes" id="UP000034832">
    <property type="component" value="Unassembled WGS sequence"/>
</dbReference>
<dbReference type="SUPFAM" id="SSF141371">
    <property type="entry name" value="PilZ domain-like"/>
    <property type="match status" value="1"/>
</dbReference>
<comment type="caution">
    <text evidence="2">The sequence shown here is derived from an EMBL/GenBank/DDBJ whole genome shotgun (WGS) entry which is preliminary data.</text>
</comment>
<dbReference type="OrthoDB" id="8126926at2"/>
<proteinExistence type="predicted"/>
<sequence>MHQDRRFNRVRPSGNLSRSASIIVDLKSPVIRCNVVDYSAGGACLEVAPGKPLPDRFELLYAGSKKKCRVVWVKGPRLGVSF</sequence>
<keyword evidence="3" id="KW-1185">Reference proteome</keyword>
<evidence type="ECO:0000313" key="2">
    <source>
        <dbReference type="EMBL" id="TKT72517.1"/>
    </source>
</evidence>
<protein>
    <submittedName>
        <fullName evidence="2">PilZ domain-containing protein</fullName>
    </submittedName>
</protein>
<gene>
    <name evidence="2" type="ORF">YH63_014350</name>
</gene>
<accession>A0A4U6BPZ9</accession>
<dbReference type="GO" id="GO:0035438">
    <property type="term" value="F:cyclic-di-GMP binding"/>
    <property type="evidence" value="ECO:0007669"/>
    <property type="project" value="InterPro"/>
</dbReference>
<dbReference type="Pfam" id="PF07238">
    <property type="entry name" value="PilZ"/>
    <property type="match status" value="1"/>
</dbReference>
<dbReference type="AlphaFoldDB" id="A0A4U6BPZ9"/>
<evidence type="ECO:0000259" key="1">
    <source>
        <dbReference type="Pfam" id="PF07238"/>
    </source>
</evidence>
<reference evidence="2" key="1">
    <citation type="submission" date="2019-04" db="EMBL/GenBank/DDBJ databases">
        <title>Whole genome sequencing of cave bacteria.</title>
        <authorList>
            <person name="Gan H.M."/>
            <person name="Barton H."/>
            <person name="Savka M.A."/>
        </authorList>
    </citation>
    <scope>NUCLEOTIDE SEQUENCE [LARGE SCALE GENOMIC DNA]</scope>
    <source>
        <strain evidence="2">LC387</strain>
    </source>
</reference>
<evidence type="ECO:0000313" key="3">
    <source>
        <dbReference type="Proteomes" id="UP000034832"/>
    </source>
</evidence>
<feature type="domain" description="PilZ" evidence="1">
    <location>
        <begin position="3"/>
        <end position="82"/>
    </location>
</feature>